<gene>
    <name evidence="2" type="ORF">JY651_43605</name>
</gene>
<protein>
    <submittedName>
        <fullName evidence="2">RebB family R body protein</fullName>
    </submittedName>
</protein>
<name>A0ABX7NX49_9BACT</name>
<evidence type="ECO:0000256" key="1">
    <source>
        <dbReference type="SAM" id="MobiDB-lite"/>
    </source>
</evidence>
<evidence type="ECO:0000313" key="2">
    <source>
        <dbReference type="EMBL" id="QSQ21961.1"/>
    </source>
</evidence>
<dbReference type="RefSeq" id="WP_206723538.1">
    <property type="nucleotide sequence ID" value="NZ_CP071090.1"/>
</dbReference>
<dbReference type="Proteomes" id="UP000662747">
    <property type="component" value="Chromosome"/>
</dbReference>
<organism evidence="2 3">
    <name type="scientific">Pyxidicoccus parkwayensis</name>
    <dbReference type="NCBI Taxonomy" id="2813578"/>
    <lineage>
        <taxon>Bacteria</taxon>
        <taxon>Pseudomonadati</taxon>
        <taxon>Myxococcota</taxon>
        <taxon>Myxococcia</taxon>
        <taxon>Myxococcales</taxon>
        <taxon>Cystobacterineae</taxon>
        <taxon>Myxococcaceae</taxon>
        <taxon>Pyxidicoccus</taxon>
    </lineage>
</organism>
<feature type="region of interest" description="Disordered" evidence="1">
    <location>
        <begin position="1"/>
        <end position="27"/>
    </location>
</feature>
<sequence>MRQHPTRPSSAAPPAPRSDLELGGSPAQAMAGFSVATHQALATAAHSQTRFSQDGGVLSHALVLQGITTLFALDTAALAASVHHVAGADDE</sequence>
<evidence type="ECO:0000313" key="3">
    <source>
        <dbReference type="Proteomes" id="UP000662747"/>
    </source>
</evidence>
<accession>A0ABX7NX49</accession>
<dbReference type="InterPro" id="IPR021070">
    <property type="entry name" value="Killing_trait_RebB"/>
</dbReference>
<dbReference type="EMBL" id="CP071090">
    <property type="protein sequence ID" value="QSQ21961.1"/>
    <property type="molecule type" value="Genomic_DNA"/>
</dbReference>
<proteinExistence type="predicted"/>
<dbReference type="Pfam" id="PF11747">
    <property type="entry name" value="RebB"/>
    <property type="match status" value="1"/>
</dbReference>
<reference evidence="2 3" key="1">
    <citation type="submission" date="2021-02" db="EMBL/GenBank/DDBJ databases">
        <title>De Novo genome assembly of isolated myxobacteria.</title>
        <authorList>
            <person name="Stevens D.C."/>
        </authorList>
    </citation>
    <scope>NUCLEOTIDE SEQUENCE [LARGE SCALE GENOMIC DNA]</scope>
    <source>
        <strain evidence="3">SCPEA02</strain>
    </source>
</reference>
<keyword evidence="3" id="KW-1185">Reference proteome</keyword>